<organism evidence="1 2">
    <name type="scientific">Holtiella tumoricola</name>
    <dbReference type="NCBI Taxonomy" id="3018743"/>
    <lineage>
        <taxon>Bacteria</taxon>
        <taxon>Bacillati</taxon>
        <taxon>Bacillota</taxon>
        <taxon>Clostridia</taxon>
        <taxon>Lachnospirales</taxon>
        <taxon>Cellulosilyticaceae</taxon>
        <taxon>Holtiella</taxon>
    </lineage>
</organism>
<accession>A0AA42DLE8</accession>
<sequence length="321" mass="37350">MEIGSFLELAFDQGHEYYTGPNVARLNTGRAAIYHAMCVLECDTLWLPYYQCDTVRNFLKQKNIKLKFYKIDSYFNPIHLSPLEGEAVLLVNYFGIMSNKRMQSLASLYSHVIIDNAQAFFSAPIEQCLNVYSARKFIGVPDGAYVIGENANRQMDTYGQDYSADTSLFLLQRIENGCEATYTSRMINEKRLDYADVLCMSKLSHTILDSVNYKINREKRVENFKLARGLFDGLNQLDVGTYWDDTCIPMVYPLVIERDNLLEELQKSKVFQGHWWGYLLHELQEDTFEYYLSRYIIPITIDQRYGQEALEFMAAIIKEER</sequence>
<dbReference type="Proteomes" id="UP001169242">
    <property type="component" value="Unassembled WGS sequence"/>
</dbReference>
<reference evidence="1" key="1">
    <citation type="journal article" date="2023" name="Int. J. Syst. Evol. Microbiol.">
        <title>&lt;i&gt;Holtiella tumoricola&lt;/i&gt; gen. nov. sp. nov., isolated from a human clinical sample.</title>
        <authorList>
            <person name="Allen-Vercoe E."/>
            <person name="Daigneault M.C."/>
            <person name="Vancuren S.J."/>
            <person name="Cochrane K."/>
            <person name="O'Neal L.L."/>
            <person name="Sankaranarayanan K."/>
            <person name="Lawson P.A."/>
        </authorList>
    </citation>
    <scope>NUCLEOTIDE SEQUENCE</scope>
    <source>
        <strain evidence="1">CC70A</strain>
    </source>
</reference>
<dbReference type="SUPFAM" id="SSF53383">
    <property type="entry name" value="PLP-dependent transferases"/>
    <property type="match status" value="1"/>
</dbReference>
<dbReference type="InterPro" id="IPR015424">
    <property type="entry name" value="PyrdxlP-dep_Trfase"/>
</dbReference>
<evidence type="ECO:0008006" key="3">
    <source>
        <dbReference type="Google" id="ProtNLM"/>
    </source>
</evidence>
<evidence type="ECO:0000313" key="1">
    <source>
        <dbReference type="EMBL" id="MDA3731280.1"/>
    </source>
</evidence>
<gene>
    <name evidence="1" type="ORF">PBV87_07280</name>
</gene>
<proteinExistence type="predicted"/>
<protein>
    <recommendedName>
        <fullName evidence="3">DegT/DnrJ/EryC1/StrS aminotransferase family protein</fullName>
    </recommendedName>
</protein>
<dbReference type="RefSeq" id="WP_271011680.1">
    <property type="nucleotide sequence ID" value="NZ_JAQIFT010000030.1"/>
</dbReference>
<dbReference type="EMBL" id="JAQIFT010000030">
    <property type="protein sequence ID" value="MDA3731280.1"/>
    <property type="molecule type" value="Genomic_DNA"/>
</dbReference>
<keyword evidence="2" id="KW-1185">Reference proteome</keyword>
<dbReference type="AlphaFoldDB" id="A0AA42DLE8"/>
<comment type="caution">
    <text evidence="1">The sequence shown here is derived from an EMBL/GenBank/DDBJ whole genome shotgun (WGS) entry which is preliminary data.</text>
</comment>
<name>A0AA42DLE8_9FIRM</name>
<evidence type="ECO:0000313" key="2">
    <source>
        <dbReference type="Proteomes" id="UP001169242"/>
    </source>
</evidence>